<dbReference type="AlphaFoldDB" id="A0AAD9HFZ6"/>
<dbReference type="Pfam" id="PF03932">
    <property type="entry name" value="CutC"/>
    <property type="match status" value="1"/>
</dbReference>
<sequence>MPINLEIPVFSPASALRAQALGAQRIELNARGSYPVGGTTPAPADLEDVTGRLAVPVRVMIRPRGKPADDVDFVYTVDELAAMAADIGALRGLLRAERGDGFVFGVLRRDGSGGALVVDVERSRALVEAASGLACSFHRAFDEAVRSGEGRNVEKAVRDLVACGFEGVLTSGGPGTAAENRAVLEMVVRETGAGGGRKLEVIVGGGVRKENVGDAVGGLGDGVWAHSSCYTARCEEGQIDEEEVMGILERLSEK</sequence>
<protein>
    <recommendedName>
        <fullName evidence="2">Copper homeostasis protein cutC homolog</fullName>
    </recommendedName>
</protein>
<dbReference type="PANTHER" id="PTHR12598:SF0">
    <property type="entry name" value="COPPER HOMEOSTASIS PROTEIN CUTC HOMOLOG"/>
    <property type="match status" value="1"/>
</dbReference>
<dbReference type="Gene3D" id="3.20.20.380">
    <property type="entry name" value="Copper homeostasis (CutC) domain"/>
    <property type="match status" value="1"/>
</dbReference>
<dbReference type="EMBL" id="MU842898">
    <property type="protein sequence ID" value="KAK2027277.1"/>
    <property type="molecule type" value="Genomic_DNA"/>
</dbReference>
<reference evidence="3" key="1">
    <citation type="submission" date="2021-06" db="EMBL/GenBank/DDBJ databases">
        <title>Comparative genomics, transcriptomics and evolutionary studies reveal genomic signatures of adaptation to plant cell wall in hemibiotrophic fungi.</title>
        <authorList>
            <consortium name="DOE Joint Genome Institute"/>
            <person name="Baroncelli R."/>
            <person name="Diaz J.F."/>
            <person name="Benocci T."/>
            <person name="Peng M."/>
            <person name="Battaglia E."/>
            <person name="Haridas S."/>
            <person name="Andreopoulos W."/>
            <person name="Labutti K."/>
            <person name="Pangilinan J."/>
            <person name="Floch G.L."/>
            <person name="Makela M.R."/>
            <person name="Henrissat B."/>
            <person name="Grigoriev I.V."/>
            <person name="Crouch J.A."/>
            <person name="De Vries R.P."/>
            <person name="Sukno S.A."/>
            <person name="Thon M.R."/>
        </authorList>
    </citation>
    <scope>NUCLEOTIDE SEQUENCE</scope>
    <source>
        <strain evidence="3">MAFF235873</strain>
    </source>
</reference>
<dbReference type="InterPro" id="IPR005627">
    <property type="entry name" value="CutC-like"/>
</dbReference>
<evidence type="ECO:0000313" key="3">
    <source>
        <dbReference type="EMBL" id="KAK2027277.1"/>
    </source>
</evidence>
<evidence type="ECO:0000313" key="4">
    <source>
        <dbReference type="Proteomes" id="UP001232148"/>
    </source>
</evidence>
<keyword evidence="4" id="KW-1185">Reference proteome</keyword>
<dbReference type="SUPFAM" id="SSF110395">
    <property type="entry name" value="CutC-like"/>
    <property type="match status" value="1"/>
</dbReference>
<name>A0AAD9HFZ6_9PEZI</name>
<organism evidence="3 4">
    <name type="scientific">Colletotrichum zoysiae</name>
    <dbReference type="NCBI Taxonomy" id="1216348"/>
    <lineage>
        <taxon>Eukaryota</taxon>
        <taxon>Fungi</taxon>
        <taxon>Dikarya</taxon>
        <taxon>Ascomycota</taxon>
        <taxon>Pezizomycotina</taxon>
        <taxon>Sordariomycetes</taxon>
        <taxon>Hypocreomycetidae</taxon>
        <taxon>Glomerellales</taxon>
        <taxon>Glomerellaceae</taxon>
        <taxon>Colletotrichum</taxon>
        <taxon>Colletotrichum graminicola species complex</taxon>
    </lineage>
</organism>
<dbReference type="PANTHER" id="PTHR12598">
    <property type="entry name" value="COPPER HOMEOSTASIS PROTEIN CUTC"/>
    <property type="match status" value="1"/>
</dbReference>
<dbReference type="Proteomes" id="UP001232148">
    <property type="component" value="Unassembled WGS sequence"/>
</dbReference>
<evidence type="ECO:0000256" key="2">
    <source>
        <dbReference type="ARBA" id="ARBA00019014"/>
    </source>
</evidence>
<comment type="caution">
    <text evidence="3">The sequence shown here is derived from an EMBL/GenBank/DDBJ whole genome shotgun (WGS) entry which is preliminary data.</text>
</comment>
<dbReference type="GO" id="GO:0005507">
    <property type="term" value="F:copper ion binding"/>
    <property type="evidence" value="ECO:0007669"/>
    <property type="project" value="TreeGrafter"/>
</dbReference>
<proteinExistence type="inferred from homology"/>
<dbReference type="InterPro" id="IPR036822">
    <property type="entry name" value="CutC-like_dom_sf"/>
</dbReference>
<evidence type="ECO:0000256" key="1">
    <source>
        <dbReference type="ARBA" id="ARBA00007768"/>
    </source>
</evidence>
<comment type="similarity">
    <text evidence="1">Belongs to the CutC family.</text>
</comment>
<gene>
    <name evidence="3" type="ORF">LX32DRAFT_729536</name>
</gene>
<accession>A0AAD9HFZ6</accession>